<evidence type="ECO:0000313" key="5">
    <source>
        <dbReference type="Proteomes" id="UP000001555"/>
    </source>
</evidence>
<dbReference type="GO" id="GO:0046872">
    <property type="term" value="F:metal ion binding"/>
    <property type="evidence" value="ECO:0007669"/>
    <property type="project" value="UniProtKB-KW"/>
</dbReference>
<keyword evidence="1 3" id="KW-0575">Peroxidase</keyword>
<keyword evidence="3" id="KW-0560">Oxidoreductase</keyword>
<feature type="non-terminal residue" evidence="3">
    <location>
        <position position="1"/>
    </location>
</feature>
<dbReference type="EnsemblMetazoa" id="ISCW006862-RA">
    <property type="protein sequence ID" value="ISCW006862-PA"/>
    <property type="gene ID" value="ISCW006862"/>
</dbReference>
<dbReference type="GO" id="GO:0020037">
    <property type="term" value="F:heme binding"/>
    <property type="evidence" value="ECO:0007669"/>
    <property type="project" value="InterPro"/>
</dbReference>
<dbReference type="FunFam" id="1.10.640.10:FF:000009">
    <property type="entry name" value="Peroxidase, isoform B"/>
    <property type="match status" value="1"/>
</dbReference>
<reference evidence="4" key="2">
    <citation type="submission" date="2020-05" db="UniProtKB">
        <authorList>
            <consortium name="EnsemblMetazoa"/>
        </authorList>
    </citation>
    <scope>IDENTIFICATION</scope>
    <source>
        <strain evidence="4">wikel</strain>
    </source>
</reference>
<dbReference type="PROSITE" id="PS50292">
    <property type="entry name" value="PEROXIDASE_3"/>
    <property type="match status" value="1"/>
</dbReference>
<keyword evidence="2" id="KW-0349">Heme</keyword>
<dbReference type="Gene3D" id="1.10.640.10">
    <property type="entry name" value="Haem peroxidase domain superfamily, animal type"/>
    <property type="match status" value="1"/>
</dbReference>
<reference evidence="3 5" key="1">
    <citation type="submission" date="2008-03" db="EMBL/GenBank/DDBJ databases">
        <title>Annotation of Ixodes scapularis.</title>
        <authorList>
            <consortium name="Ixodes scapularis Genome Project Consortium"/>
            <person name="Caler E."/>
            <person name="Hannick L.I."/>
            <person name="Bidwell S."/>
            <person name="Joardar V."/>
            <person name="Thiagarajan M."/>
            <person name="Amedeo P."/>
            <person name="Galinsky K.J."/>
            <person name="Schobel S."/>
            <person name="Inman J."/>
            <person name="Hostetler J."/>
            <person name="Miller J."/>
            <person name="Hammond M."/>
            <person name="Megy K."/>
            <person name="Lawson D."/>
            <person name="Kodira C."/>
            <person name="Sutton G."/>
            <person name="Meyer J."/>
            <person name="Hill C.A."/>
            <person name="Birren B."/>
            <person name="Nene V."/>
            <person name="Collins F."/>
            <person name="Alarcon-Chaidez F."/>
            <person name="Wikel S."/>
            <person name="Strausberg R."/>
        </authorList>
    </citation>
    <scope>NUCLEOTIDE SEQUENCE [LARGE SCALE GENOMIC DNA]</scope>
    <source>
        <strain evidence="5">Wikel</strain>
        <strain evidence="3">Wikel colony</strain>
    </source>
</reference>
<protein>
    <submittedName>
        <fullName evidence="3 4">Peroxinectin, putative</fullName>
        <ecNumber evidence="3">1.11.1.7</ecNumber>
    </submittedName>
</protein>
<dbReference type="EC" id="1.11.1.7" evidence="3"/>
<dbReference type="EMBL" id="ABJB010583391">
    <property type="status" value="NOT_ANNOTATED_CDS"/>
    <property type="molecule type" value="Genomic_DNA"/>
</dbReference>
<keyword evidence="2" id="KW-0408">Iron</keyword>
<accession>B7PP36</accession>
<dbReference type="HOGENOM" id="CLU_006087_5_2_1"/>
<dbReference type="PANTHER" id="PTHR11475:SF143">
    <property type="entry name" value="PUTATIVE-RELATED"/>
    <property type="match status" value="1"/>
</dbReference>
<dbReference type="EMBL" id="ABJB010518372">
    <property type="status" value="NOT_ANNOTATED_CDS"/>
    <property type="molecule type" value="Genomic_DNA"/>
</dbReference>
<dbReference type="InterPro" id="IPR019791">
    <property type="entry name" value="Haem_peroxidase_animal"/>
</dbReference>
<evidence type="ECO:0000313" key="4">
    <source>
        <dbReference type="EnsemblMetazoa" id="ISCW006862-PA"/>
    </source>
</evidence>
<dbReference type="InterPro" id="IPR010255">
    <property type="entry name" value="Haem_peroxidase_sf"/>
</dbReference>
<keyword evidence="2" id="KW-0479">Metal-binding</keyword>
<dbReference type="PRINTS" id="PR00457">
    <property type="entry name" value="ANPEROXIDASE"/>
</dbReference>
<dbReference type="EMBL" id="DS755640">
    <property type="protein sequence ID" value="EEC08358.1"/>
    <property type="molecule type" value="Genomic_DNA"/>
</dbReference>
<feature type="binding site" description="axial binding residue" evidence="2">
    <location>
        <position position="352"/>
    </location>
    <ligand>
        <name>heme b</name>
        <dbReference type="ChEBI" id="CHEBI:60344"/>
    </ligand>
    <ligandPart>
        <name>Fe</name>
        <dbReference type="ChEBI" id="CHEBI:18248"/>
    </ligandPart>
</feature>
<evidence type="ECO:0000313" key="3">
    <source>
        <dbReference type="EMBL" id="EEC08358.1"/>
    </source>
</evidence>
<dbReference type="Pfam" id="PF03098">
    <property type="entry name" value="An_peroxidase"/>
    <property type="match status" value="1"/>
</dbReference>
<dbReference type="SUPFAM" id="SSF48113">
    <property type="entry name" value="Heme-dependent peroxidases"/>
    <property type="match status" value="1"/>
</dbReference>
<gene>
    <name evidence="3" type="ORF">IscW_ISCW006862</name>
</gene>
<dbReference type="GO" id="GO:0004601">
    <property type="term" value="F:peroxidase activity"/>
    <property type="evidence" value="ECO:0000318"/>
    <property type="project" value="GO_Central"/>
</dbReference>
<keyword evidence="6" id="KW-1267">Proteomics identification</keyword>
<dbReference type="GO" id="GO:0006979">
    <property type="term" value="P:response to oxidative stress"/>
    <property type="evidence" value="ECO:0007669"/>
    <property type="project" value="InterPro"/>
</dbReference>
<dbReference type="PaxDb" id="6945-B7PP36"/>
<dbReference type="CDD" id="cd09823">
    <property type="entry name" value="peroxinectin_like"/>
    <property type="match status" value="1"/>
</dbReference>
<dbReference type="InterPro" id="IPR037120">
    <property type="entry name" value="Haem_peroxidase_sf_animal"/>
</dbReference>
<dbReference type="AlphaFoldDB" id="B7PP36"/>
<dbReference type="VEuPathDB" id="VectorBase:ISCI006862"/>
<dbReference type="VEuPathDB" id="VectorBase:ISCW006862"/>
<evidence type="ECO:0007829" key="6">
    <source>
        <dbReference type="PeptideAtlas" id="B7PP36"/>
    </source>
</evidence>
<evidence type="ECO:0000256" key="2">
    <source>
        <dbReference type="PIRSR" id="PIRSR619791-2"/>
    </source>
</evidence>
<dbReference type="GO" id="GO:0140825">
    <property type="term" value="F:lactoperoxidase activity"/>
    <property type="evidence" value="ECO:0007669"/>
    <property type="project" value="UniProtKB-EC"/>
</dbReference>
<proteinExistence type="evidence at protein level"/>
<dbReference type="Proteomes" id="UP000001555">
    <property type="component" value="Unassembled WGS sequence"/>
</dbReference>
<sequence>VSIDGTALAATCPPLNVKCNASKRYREPDGTCNNLQNPGWGSAGSCMNRLQKPAYQDGISKPRVAQSGDPLPNARYISYTVHPDMDMPATSFTHMVMQIGQFIDHDIALAPLEPNPGEIINLGNPNNPIDCCSASTRNTPECFSIDIPTTDPFFAPLHQTCMNLPRSAPCSRCNLGKDQQDILTSYIDGSQIYGSSASDTQKLRTLTQGLLKYQYVNGKELLPRSFYPTMDRCSNPSQNQYCFRAGDERANEHPGLTSIHTVWLRQHNLLADTFRGFNPNLSDETLFQASKRIVESQFAHIVYNEWLPIVLGPGLMSQYQLTPKTSGFTTYDKTVDATMLNEFAAAGFRMGHTLIQGTFFLVNSNGNQGSFELEENYFFPFNFYNGDLDYVLRGLLQQKAQEFDKFVTDGVTHHLYRLRNETFGLDLVALNIQRAREHGIRPYVDYLNSCKNVQIKTFDDLLTYIPKDVVDKYKTIYKDVRDIDLFTAGISEKHVSGGIVGPTFGCILGTMFQRMKLGDRFYYEHGGQAGSFTSTQLNEIRKTTFSRILCDNSDAIYSIQKNAFLPPGSANPVTNCQQIPQTDLRAWL</sequence>
<evidence type="ECO:0000256" key="1">
    <source>
        <dbReference type="ARBA" id="ARBA00022559"/>
    </source>
</evidence>
<dbReference type="VEuPathDB" id="VectorBase:ISCP_034546"/>
<dbReference type="OrthoDB" id="823504at2759"/>
<organism>
    <name type="scientific">Ixodes scapularis</name>
    <name type="common">Black-legged tick</name>
    <name type="synonym">Deer tick</name>
    <dbReference type="NCBI Taxonomy" id="6945"/>
    <lineage>
        <taxon>Eukaryota</taxon>
        <taxon>Metazoa</taxon>
        <taxon>Ecdysozoa</taxon>
        <taxon>Arthropoda</taxon>
        <taxon>Chelicerata</taxon>
        <taxon>Arachnida</taxon>
        <taxon>Acari</taxon>
        <taxon>Parasitiformes</taxon>
        <taxon>Ixodida</taxon>
        <taxon>Ixodoidea</taxon>
        <taxon>Ixodidae</taxon>
        <taxon>Ixodinae</taxon>
        <taxon>Ixodes</taxon>
    </lineage>
</organism>
<name>B7PP36_IXOSC</name>
<keyword evidence="5" id="KW-1185">Reference proteome</keyword>
<dbReference type="PANTHER" id="PTHR11475">
    <property type="entry name" value="OXIDASE/PEROXIDASE"/>
    <property type="match status" value="1"/>
</dbReference>
<dbReference type="EMBL" id="ABJB010852774">
    <property type="status" value="NOT_ANNOTATED_CDS"/>
    <property type="molecule type" value="Genomic_DNA"/>
</dbReference>